<organism evidence="1 2">
    <name type="scientific">Brevundimonas vesicularis</name>
    <name type="common">Pseudomonas vesicularis</name>
    <dbReference type="NCBI Taxonomy" id="41276"/>
    <lineage>
        <taxon>Bacteria</taxon>
        <taxon>Pseudomonadati</taxon>
        <taxon>Pseudomonadota</taxon>
        <taxon>Alphaproteobacteria</taxon>
        <taxon>Caulobacterales</taxon>
        <taxon>Caulobacteraceae</taxon>
        <taxon>Brevundimonas</taxon>
    </lineage>
</organism>
<reference evidence="1 2" key="1">
    <citation type="submission" date="2018-06" db="EMBL/GenBank/DDBJ databases">
        <authorList>
            <consortium name="Pathogen Informatics"/>
            <person name="Doyle S."/>
        </authorList>
    </citation>
    <scope>NUCLEOTIDE SEQUENCE [LARGE SCALE GENOMIC DNA]</scope>
    <source>
        <strain evidence="1 2">NCTC11166</strain>
    </source>
</reference>
<protein>
    <submittedName>
        <fullName evidence="1">Uncharacterized protein</fullName>
    </submittedName>
</protein>
<dbReference type="AlphaFoldDB" id="A0A2X1BER7"/>
<dbReference type="Proteomes" id="UP000251186">
    <property type="component" value="Unassembled WGS sequence"/>
</dbReference>
<accession>A0A2X1BER7</accession>
<proteinExistence type="predicted"/>
<gene>
    <name evidence="1" type="ORF">NCTC11166_01942</name>
</gene>
<dbReference type="RefSeq" id="WP_181669173.1">
    <property type="nucleotide sequence ID" value="NZ_UAQP01000014.1"/>
</dbReference>
<dbReference type="EMBL" id="UAQP01000014">
    <property type="protein sequence ID" value="SPU54559.1"/>
    <property type="molecule type" value="Genomic_DNA"/>
</dbReference>
<sequence>MQALADAEPEPQAKRAYIDKAEEMNQWAEVASLQRKLEKAIREHKKAGGK</sequence>
<evidence type="ECO:0000313" key="2">
    <source>
        <dbReference type="Proteomes" id="UP000251186"/>
    </source>
</evidence>
<name>A0A2X1BER7_BREVE</name>
<evidence type="ECO:0000313" key="1">
    <source>
        <dbReference type="EMBL" id="SPU54559.1"/>
    </source>
</evidence>